<keyword evidence="4" id="KW-0779">Telomere</keyword>
<protein>
    <recommendedName>
        <fullName evidence="8">Telomere-associated protein Rif1 N-terminal domain-containing protein</fullName>
    </recommendedName>
</protein>
<dbReference type="PANTHER" id="PTHR22928:SF3">
    <property type="entry name" value="TELOMERE-ASSOCIATED PROTEIN RIF1"/>
    <property type="match status" value="1"/>
</dbReference>
<keyword evidence="3" id="KW-0158">Chromosome</keyword>
<feature type="compositionally biased region" description="Basic residues" evidence="7">
    <location>
        <begin position="1381"/>
        <end position="1392"/>
    </location>
</feature>
<comment type="caution">
    <text evidence="9">The sequence shown here is derived from an EMBL/GenBank/DDBJ whole genome shotgun (WGS) entry which is preliminary data.</text>
</comment>
<evidence type="ECO:0000256" key="6">
    <source>
        <dbReference type="ARBA" id="ARBA00023306"/>
    </source>
</evidence>
<evidence type="ECO:0000256" key="7">
    <source>
        <dbReference type="SAM" id="MobiDB-lite"/>
    </source>
</evidence>
<feature type="compositionally biased region" description="Basic residues" evidence="7">
    <location>
        <begin position="1270"/>
        <end position="1282"/>
    </location>
</feature>
<reference evidence="9" key="1">
    <citation type="submission" date="2022-12" db="EMBL/GenBank/DDBJ databases">
        <authorList>
            <person name="Petersen C."/>
        </authorList>
    </citation>
    <scope>NUCLEOTIDE SEQUENCE</scope>
    <source>
        <strain evidence="9">IBT 21472</strain>
    </source>
</reference>
<dbReference type="Pfam" id="PF12231">
    <property type="entry name" value="Rif1_N"/>
    <property type="match status" value="1"/>
</dbReference>
<organism evidence="9 10">
    <name type="scientific">Penicillium atrosanguineum</name>
    <dbReference type="NCBI Taxonomy" id="1132637"/>
    <lineage>
        <taxon>Eukaryota</taxon>
        <taxon>Fungi</taxon>
        <taxon>Dikarya</taxon>
        <taxon>Ascomycota</taxon>
        <taxon>Pezizomycotina</taxon>
        <taxon>Eurotiomycetes</taxon>
        <taxon>Eurotiomycetidae</taxon>
        <taxon>Eurotiales</taxon>
        <taxon>Aspergillaceae</taxon>
        <taxon>Penicillium</taxon>
    </lineage>
</organism>
<dbReference type="InterPro" id="IPR022031">
    <property type="entry name" value="Rif1_N"/>
</dbReference>
<feature type="compositionally biased region" description="Basic and acidic residues" evidence="7">
    <location>
        <begin position="1283"/>
        <end position="1293"/>
    </location>
</feature>
<proteinExistence type="predicted"/>
<dbReference type="GO" id="GO:0000723">
    <property type="term" value="P:telomere maintenance"/>
    <property type="evidence" value="ECO:0007669"/>
    <property type="project" value="TreeGrafter"/>
</dbReference>
<feature type="compositionally biased region" description="Polar residues" evidence="7">
    <location>
        <begin position="1511"/>
        <end position="1526"/>
    </location>
</feature>
<feature type="compositionally biased region" description="Basic and acidic residues" evidence="7">
    <location>
        <begin position="1476"/>
        <end position="1486"/>
    </location>
</feature>
<dbReference type="Proteomes" id="UP001147746">
    <property type="component" value="Unassembled WGS sequence"/>
</dbReference>
<evidence type="ECO:0000313" key="10">
    <source>
        <dbReference type="Proteomes" id="UP001147746"/>
    </source>
</evidence>
<accession>A0A9W9U3Z6</accession>
<evidence type="ECO:0000256" key="1">
    <source>
        <dbReference type="ARBA" id="ARBA00004123"/>
    </source>
</evidence>
<keyword evidence="6" id="KW-0131">Cell cycle</keyword>
<evidence type="ECO:0000256" key="2">
    <source>
        <dbReference type="ARBA" id="ARBA00004574"/>
    </source>
</evidence>
<feature type="compositionally biased region" description="Polar residues" evidence="7">
    <location>
        <begin position="1294"/>
        <end position="1303"/>
    </location>
</feature>
<dbReference type="PANTHER" id="PTHR22928">
    <property type="entry name" value="TELOMERE-ASSOCIATED PROTEIN RIF1"/>
    <property type="match status" value="1"/>
</dbReference>
<feature type="compositionally biased region" description="Basic and acidic residues" evidence="7">
    <location>
        <begin position="1455"/>
        <end position="1464"/>
    </location>
</feature>
<sequence length="1725" mass="191470">MVEILPVPARPPTPPRPGSRLEDRKSPVAQTPGQSSQSDSRAPPSSRGSKRVTFSPWPHITTTIQSPRFLKKSKSKDSPNVKSPLSVDNRPFKSILKETSSPIPVWSPNVDTFTTESLAMLLESVIQQLAGESITSRLDAYMQFFGALRTYDGLPAGRDIAEKLSLITDFIQRDVSRNLVDPAPLDTNLAIQALKLCNAFVWHKEISAQLSEDFRVFLVEHAITGLQEGKAPKSVLTHYMSILATQNFGSKVMSSTRITRILTVLQDENQRIAGKAIALHRLSIYQRLLTQAKGTFVSHSTLWVEQLVHGLLNQVKETRAKAVALGFQISMAAGPSPGVSKSIRDLFDRPIGSDRKMAAEVHERMSRMMGSVDSGVHVPQVWSVIVLLLRSKKWRLDQWEYFKEWVLVLQKCFNCSEPVIKAHAIVSWNRFVYAVSPDESTGLALLKMLGRPVLSQFEKKKSDKSASPPTQLALASYYNLLYYTFRPSSSHRYLDMIWEEYVAMPSTCTFSTLPALSDSASRVLGNILWTQQAKVWSENRINDNNKIEVDEIPSVDPKWVRSRISVVLKVFESLFKSSVWDDDSLERSNIASAWNCLGSALSLASSKEITPSGESMQAVASALGLLHRLWIAGPPSLNAVGDKSTDIFFERFRFLSKTIILSLGGIPFTEKLLLKTLDGMSEAGSTPTHHLSGAGTEMDSPILHLLRIIRTTTVKTAPTLSYRRLVDETIGASCNGRISRGSRLELLQQCANLSTEKSPLSSHPSLSHEEVWKSSARAAADTLRSFPVESARERDGSVSRDYDNITKTLLYGLQFTDSSQEWSNLLGAFLHVVETEKGDRVNLIVVPLAEGLLCVPTESSYRHLTSLLNHASSIFFTQETGLGIENTVTHQESSSLIPAQLIEAIASTLRLAYRLLGSLKTDGLDDFLTAFSIFLGSGTKQFRSNLLLMLQPTLAAWMKDEEHKFDVSGGVDSQIKNAYRSLSDAILNVLDTCIDDTLNYKKFERLICDGLESTQMSRALGFIGFWEQSETARKAFGDSTPMKDRARRSKSRLIASNFIMEDHVDKVDSTRPILVDSSLDSWEPQALSTNSPGYIPTSPDLPESRVDSSHGSIISPSLERKPANAGESAESAEPQLPDVQPDLREEQITDDILRAHFPTNRRDFFHGVANIGSSSPVNTSERPGYDTPVYVRRLQILHKSSEIPLTPTLAPAENEEGFVGSSPTPATRDPTPAMNSDIPVLKHQNITIDATDPPSSPPGLDSRSPSPNKSLRRKKNERRRSAKAKEAMLRRAAEQQNDMNSPAPSNPDKQYAAEPAQDNVPEDPKENNAAVQSDERPPSRRTRSALGHGAFNDQNTSSIAPIETPAKDTDSPSVQDNKSKSASKKKRRRRNSAKPTNEENQQTEQVDTNDLLIPAPAPATAPDYSIDSSSEDVETQIASQLEQDLELAVDLRDNIDEIQREEQPRSPVSTKKRKRDDHESRTPTAKDRRRSTRLSSTKEVDAGDMDELDTSNKLSSPTLRRSTRGSQRNDETTTEVSESTQEHNEDEETPRPPSKRSRKLVQLEDQSTRDSTEESSTQVRSAPDTRSRKTRLSRRQSKLLEDQQDDQDVVPDSLPIVSTEEATDSQMTDMGSSIDAKMNMEIDMSHHQRLSVVIEEVANIDNAEYHTTPQLPQPDTAEEGIAESLKKLLGDMKSAALGPDALREVDDLLFNIRIEAHEASHRYNA</sequence>
<evidence type="ECO:0000259" key="8">
    <source>
        <dbReference type="Pfam" id="PF12231"/>
    </source>
</evidence>
<evidence type="ECO:0000256" key="4">
    <source>
        <dbReference type="ARBA" id="ARBA00022895"/>
    </source>
</evidence>
<evidence type="ECO:0000256" key="5">
    <source>
        <dbReference type="ARBA" id="ARBA00023242"/>
    </source>
</evidence>
<feature type="compositionally biased region" description="Low complexity" evidence="7">
    <location>
        <begin position="34"/>
        <end position="47"/>
    </location>
</feature>
<feature type="region of interest" description="Disordered" evidence="7">
    <location>
        <begin position="1"/>
        <end position="88"/>
    </location>
</feature>
<dbReference type="GO" id="GO:0140445">
    <property type="term" value="C:chromosome, telomeric repeat region"/>
    <property type="evidence" value="ECO:0007669"/>
    <property type="project" value="TreeGrafter"/>
</dbReference>
<keyword evidence="5" id="KW-0539">Nucleus</keyword>
<feature type="domain" description="Telomere-associated protein Rif1 N-terminal" evidence="8">
    <location>
        <begin position="129"/>
        <end position="502"/>
    </location>
</feature>
<feature type="region of interest" description="Disordered" evidence="7">
    <location>
        <begin position="1084"/>
        <end position="1142"/>
    </location>
</feature>
<dbReference type="GO" id="GO:0005634">
    <property type="term" value="C:nucleus"/>
    <property type="evidence" value="ECO:0007669"/>
    <property type="project" value="UniProtKB-SubCell"/>
</dbReference>
<feature type="compositionally biased region" description="Polar residues" evidence="7">
    <location>
        <begin position="1398"/>
        <end position="1408"/>
    </location>
</feature>
<evidence type="ECO:0000313" key="9">
    <source>
        <dbReference type="EMBL" id="KAJ5311619.1"/>
    </source>
</evidence>
<gene>
    <name evidence="9" type="ORF">N7476_007479</name>
</gene>
<feature type="region of interest" description="Disordered" evidence="7">
    <location>
        <begin position="1206"/>
        <end position="1436"/>
    </location>
</feature>
<keyword evidence="10" id="KW-1185">Reference proteome</keyword>
<feature type="compositionally biased region" description="Basic residues" evidence="7">
    <location>
        <begin position="1588"/>
        <end position="1597"/>
    </location>
</feature>
<feature type="region of interest" description="Disordered" evidence="7">
    <location>
        <begin position="1455"/>
        <end position="1627"/>
    </location>
</feature>
<evidence type="ECO:0000256" key="3">
    <source>
        <dbReference type="ARBA" id="ARBA00022454"/>
    </source>
</evidence>
<dbReference type="EMBL" id="JAPZBO010000007">
    <property type="protein sequence ID" value="KAJ5311619.1"/>
    <property type="molecule type" value="Genomic_DNA"/>
</dbReference>
<comment type="subcellular location">
    <subcellularLocation>
        <location evidence="2">Chromosome</location>
        <location evidence="2">Telomere</location>
    </subcellularLocation>
    <subcellularLocation>
        <location evidence="1">Nucleus</location>
    </subcellularLocation>
</comment>
<name>A0A9W9U3Z6_9EURO</name>
<reference evidence="9" key="2">
    <citation type="journal article" date="2023" name="IMA Fungus">
        <title>Comparative genomic study of the Penicillium genus elucidates a diverse pangenome and 15 lateral gene transfer events.</title>
        <authorList>
            <person name="Petersen C."/>
            <person name="Sorensen T."/>
            <person name="Nielsen M.R."/>
            <person name="Sondergaard T.E."/>
            <person name="Sorensen J.L."/>
            <person name="Fitzpatrick D.A."/>
            <person name="Frisvad J.C."/>
            <person name="Nielsen K.L."/>
        </authorList>
    </citation>
    <scope>NUCLEOTIDE SEQUENCE</scope>
    <source>
        <strain evidence="9">IBT 21472</strain>
    </source>
</reference>
<feature type="compositionally biased region" description="Pro residues" evidence="7">
    <location>
        <begin position="8"/>
        <end position="17"/>
    </location>
</feature>